<dbReference type="Proteomes" id="UP000005240">
    <property type="component" value="Unassembled WGS sequence"/>
</dbReference>
<evidence type="ECO:0000313" key="3">
    <source>
        <dbReference type="Proteomes" id="UP000005240"/>
    </source>
</evidence>
<keyword evidence="3" id="KW-1185">Reference proteome</keyword>
<proteinExistence type="predicted"/>
<reference evidence="1" key="2">
    <citation type="submission" date="2016-05" db="EMBL/GenBank/DDBJ databases">
        <title>Comparative analysis highlights variable genome content of wheat rusts and divergence of the mating loci.</title>
        <authorList>
            <person name="Cuomo C.A."/>
            <person name="Bakkeren G."/>
            <person name="Szabo L."/>
            <person name="Khalil H."/>
            <person name="Joly D."/>
            <person name="Goldberg J."/>
            <person name="Young S."/>
            <person name="Zeng Q."/>
            <person name="Fellers J."/>
        </authorList>
    </citation>
    <scope>NUCLEOTIDE SEQUENCE [LARGE SCALE GENOMIC DNA]</scope>
    <source>
        <strain evidence="1">1-1 BBBD Race 1</strain>
    </source>
</reference>
<protein>
    <submittedName>
        <fullName evidence="1 2">Uncharacterized protein</fullName>
    </submittedName>
</protein>
<dbReference type="EnsemblFungi" id="PTTG_26404-t43_1">
    <property type="protein sequence ID" value="PTTG_26404-t43_1-p1"/>
    <property type="gene ID" value="PTTG_26404"/>
</dbReference>
<reference evidence="2 3" key="3">
    <citation type="journal article" date="2017" name="G3 (Bethesda)">
        <title>Comparative analysis highlights variable genome content of wheat rusts and divergence of the mating loci.</title>
        <authorList>
            <person name="Cuomo C.A."/>
            <person name="Bakkeren G."/>
            <person name="Khalil H.B."/>
            <person name="Panwar V."/>
            <person name="Joly D."/>
            <person name="Linning R."/>
            <person name="Sakthikumar S."/>
            <person name="Song X."/>
            <person name="Adiconis X."/>
            <person name="Fan L."/>
            <person name="Goldberg J.M."/>
            <person name="Levin J.Z."/>
            <person name="Young S."/>
            <person name="Zeng Q."/>
            <person name="Anikster Y."/>
            <person name="Bruce M."/>
            <person name="Wang M."/>
            <person name="Yin C."/>
            <person name="McCallum B."/>
            <person name="Szabo L.J."/>
            <person name="Hulbert S."/>
            <person name="Chen X."/>
            <person name="Fellers J.P."/>
        </authorList>
    </citation>
    <scope>NUCLEOTIDE SEQUENCE</scope>
    <source>
        <strain evidence="3">Isolate 1-1 / race 1 (BBBD)</strain>
        <strain evidence="2">isolate 1-1 / race 1 (BBBD)</strain>
    </source>
</reference>
<evidence type="ECO:0000313" key="1">
    <source>
        <dbReference type="EMBL" id="OAV96172.1"/>
    </source>
</evidence>
<accession>A0A180GV50</accession>
<dbReference type="VEuPathDB" id="FungiDB:PTTG_26404"/>
<reference evidence="1" key="1">
    <citation type="submission" date="2009-11" db="EMBL/GenBank/DDBJ databases">
        <authorList>
            <consortium name="The Broad Institute Genome Sequencing Platform"/>
            <person name="Ward D."/>
            <person name="Feldgarden M."/>
            <person name="Earl A."/>
            <person name="Young S.K."/>
            <person name="Zeng Q."/>
            <person name="Koehrsen M."/>
            <person name="Alvarado L."/>
            <person name="Berlin A."/>
            <person name="Bochicchio J."/>
            <person name="Borenstein D."/>
            <person name="Chapman S.B."/>
            <person name="Chen Z."/>
            <person name="Engels R."/>
            <person name="Freedman E."/>
            <person name="Gellesch M."/>
            <person name="Goldberg J."/>
            <person name="Griggs A."/>
            <person name="Gujja S."/>
            <person name="Heilman E."/>
            <person name="Heiman D."/>
            <person name="Hepburn T."/>
            <person name="Howarth C."/>
            <person name="Jen D."/>
            <person name="Larson L."/>
            <person name="Lewis B."/>
            <person name="Mehta T."/>
            <person name="Park D."/>
            <person name="Pearson M."/>
            <person name="Roberts A."/>
            <person name="Saif S."/>
            <person name="Shea T."/>
            <person name="Shenoy N."/>
            <person name="Sisk P."/>
            <person name="Stolte C."/>
            <person name="Sykes S."/>
            <person name="Thomson T."/>
            <person name="Walk T."/>
            <person name="White J."/>
            <person name="Yandava C."/>
            <person name="Izard J."/>
            <person name="Baranova O.V."/>
            <person name="Blanton J.M."/>
            <person name="Tanner A.C."/>
            <person name="Dewhirst F.E."/>
            <person name="Haas B."/>
            <person name="Nusbaum C."/>
            <person name="Birren B."/>
        </authorList>
    </citation>
    <scope>NUCLEOTIDE SEQUENCE [LARGE SCALE GENOMIC DNA]</scope>
    <source>
        <strain evidence="1">1-1 BBBD Race 1</strain>
    </source>
</reference>
<dbReference type="AlphaFoldDB" id="A0A180GV50"/>
<gene>
    <name evidence="1" type="ORF">PTTG_26404</name>
</gene>
<evidence type="ECO:0000313" key="2">
    <source>
        <dbReference type="EnsemblFungi" id="PTTG_26404-t43_1-p1"/>
    </source>
</evidence>
<name>A0A180GV50_PUCT1</name>
<organism evidence="1">
    <name type="scientific">Puccinia triticina (isolate 1-1 / race 1 (BBBD))</name>
    <name type="common">Brown leaf rust fungus</name>
    <dbReference type="NCBI Taxonomy" id="630390"/>
    <lineage>
        <taxon>Eukaryota</taxon>
        <taxon>Fungi</taxon>
        <taxon>Dikarya</taxon>
        <taxon>Basidiomycota</taxon>
        <taxon>Pucciniomycotina</taxon>
        <taxon>Pucciniomycetes</taxon>
        <taxon>Pucciniales</taxon>
        <taxon>Pucciniaceae</taxon>
        <taxon>Puccinia</taxon>
    </lineage>
</organism>
<reference evidence="2" key="4">
    <citation type="submission" date="2025-05" db="UniProtKB">
        <authorList>
            <consortium name="EnsemblFungi"/>
        </authorList>
    </citation>
    <scope>IDENTIFICATION</scope>
    <source>
        <strain evidence="2">isolate 1-1 / race 1 (BBBD)</strain>
    </source>
</reference>
<sequence>MPTTKPSTPTTKLTMMGPAQAAFPAENIPLRGAQNFHHAMELEFVKFATATHRDEDLV</sequence>
<dbReference type="EMBL" id="ADAS02000021">
    <property type="protein sequence ID" value="OAV96172.1"/>
    <property type="molecule type" value="Genomic_DNA"/>
</dbReference>